<keyword evidence="15" id="KW-1133">Transmembrane helix</keyword>
<keyword evidence="9" id="KW-0573">Peptidoglycan synthesis</keyword>
<evidence type="ECO:0000256" key="15">
    <source>
        <dbReference type="SAM" id="Phobius"/>
    </source>
</evidence>
<dbReference type="InterPro" id="IPR023346">
    <property type="entry name" value="Lysozyme-like_dom_sf"/>
</dbReference>
<protein>
    <submittedName>
        <fullName evidence="18">Penicillin-binding protein</fullName>
    </submittedName>
</protein>
<dbReference type="Gene3D" id="1.10.3810.10">
    <property type="entry name" value="Biosynthetic peptidoglycan transglycosylase-like"/>
    <property type="match status" value="1"/>
</dbReference>
<dbReference type="GO" id="GO:0006508">
    <property type="term" value="P:proteolysis"/>
    <property type="evidence" value="ECO:0007669"/>
    <property type="project" value="UniProtKB-KW"/>
</dbReference>
<comment type="catalytic activity">
    <reaction evidence="12">
        <text>Preferential cleavage: (Ac)2-L-Lys-D-Ala-|-D-Ala. Also transpeptidation of peptidyl-alanyl moieties that are N-acyl substituents of D-alanine.</text>
        <dbReference type="EC" id="3.4.16.4"/>
    </reaction>
</comment>
<feature type="transmembrane region" description="Helical" evidence="15">
    <location>
        <begin position="37"/>
        <end position="60"/>
    </location>
</feature>
<keyword evidence="10" id="KW-0511">Multifunctional enzyme</keyword>
<dbReference type="AlphaFoldDB" id="A0A6C2CA50"/>
<evidence type="ECO:0000256" key="4">
    <source>
        <dbReference type="ARBA" id="ARBA00022670"/>
    </source>
</evidence>
<sequence>MSEEVTRASRNASKRGQKKRKVPRGNKKKGFGHYAKLTLLTLVTIGAVGLLAGAGLFAYYASSAPKVTNAALVGTQQSEILDTKGDVVWTSGTQDRKIAAQSEIPSILKKSVVSIEDRRFYQHGGVDLQGIAGAALGDLTGSSLGMRGGSTLTQQLVKLTVFSTAASDQTLRRKAQEAWLAVRLEKKYSKNQILTMYINKVYMGNGVYGMKTAAEYYYGKSMDQLSVPQIALLAGLPQSPSGHDPYTNPTGATQRRNTVLAAMAETGAISKSDAKTYAATSINDGLLTEHPAAEQTAKLAKVSDAYLTSTIAELKKKGYDLGNDGIIVHTNLDIDIQQKAYDLANSDDSPLYWMDDEVQIGATVLNPNNGKVVAQIGGRKQDTTFGLNRATQTTRSSGSTAKPIVDYAPAIENLNWPTYRGVDDSPYTYAGTDIQVYDADHLNKGYITMRQALVESRNIPAIRTLQAVGNSKATTFLGKLGIKLDSALKPASAIGINVSTEQQAAAYAAFDNGGTYYKPQYVSSIDERNGETKKFDNPGTTAMKSSTAFMMTSMLQSYVSDSYAKFINTSSYAQGGKTGTVNYDSNVSVPTNAVSDSWFTGFTKAMSISVWTGYDSPNDPGNYLAQTASASSPQYLSLYFYKNLMQYIMTDSNRDGSSWSMPSTVDKVTKYGNTEYEVKDAKFTDPGITSSKTTSSSATTSSTLTSSVIASSSSSSSSSAASTFTGTAGNNTTTESSNSGSSSATTTTNTQ</sequence>
<comment type="caution">
    <text evidence="18">The sequence shown here is derived from an EMBL/GenBank/DDBJ whole genome shotgun (WGS) entry which is preliminary data.</text>
</comment>
<evidence type="ECO:0000259" key="17">
    <source>
        <dbReference type="Pfam" id="PF00912"/>
    </source>
</evidence>
<dbReference type="Gene3D" id="3.40.710.10">
    <property type="entry name" value="DD-peptidase/beta-lactamase superfamily"/>
    <property type="match status" value="1"/>
</dbReference>
<dbReference type="InterPro" id="IPR050396">
    <property type="entry name" value="Glycosyltr_51/Transpeptidase"/>
</dbReference>
<dbReference type="GO" id="GO:0071555">
    <property type="term" value="P:cell wall organization"/>
    <property type="evidence" value="ECO:0007669"/>
    <property type="project" value="UniProtKB-KW"/>
</dbReference>
<name>A0A6C2CA50_9LACO</name>
<feature type="domain" description="Penicillin-binding protein transpeptidase" evidence="16">
    <location>
        <begin position="361"/>
        <end position="621"/>
    </location>
</feature>
<dbReference type="Proteomes" id="UP000371977">
    <property type="component" value="Unassembled WGS sequence"/>
</dbReference>
<evidence type="ECO:0000256" key="2">
    <source>
        <dbReference type="ARBA" id="ARBA00007739"/>
    </source>
</evidence>
<dbReference type="Pfam" id="PF00905">
    <property type="entry name" value="Transpeptidase"/>
    <property type="match status" value="1"/>
</dbReference>
<evidence type="ECO:0000256" key="1">
    <source>
        <dbReference type="ARBA" id="ARBA00007090"/>
    </source>
</evidence>
<dbReference type="SUPFAM" id="SSF53955">
    <property type="entry name" value="Lysozyme-like"/>
    <property type="match status" value="1"/>
</dbReference>
<feature type="domain" description="Glycosyl transferase family 51" evidence="17">
    <location>
        <begin position="92"/>
        <end position="263"/>
    </location>
</feature>
<keyword evidence="3" id="KW-0121">Carboxypeptidase</keyword>
<dbReference type="EMBL" id="SDGZ01000003">
    <property type="protein sequence ID" value="TYC51021.1"/>
    <property type="molecule type" value="Genomic_DNA"/>
</dbReference>
<dbReference type="PANTHER" id="PTHR32282">
    <property type="entry name" value="BINDING PROTEIN TRANSPEPTIDASE, PUTATIVE-RELATED"/>
    <property type="match status" value="1"/>
</dbReference>
<dbReference type="InterPro" id="IPR001460">
    <property type="entry name" value="PCN-bd_Tpept"/>
</dbReference>
<dbReference type="GO" id="GO:0030288">
    <property type="term" value="C:outer membrane-bounded periplasmic space"/>
    <property type="evidence" value="ECO:0007669"/>
    <property type="project" value="TreeGrafter"/>
</dbReference>
<keyword evidence="15" id="KW-0472">Membrane</keyword>
<evidence type="ECO:0000259" key="16">
    <source>
        <dbReference type="Pfam" id="PF00905"/>
    </source>
</evidence>
<feature type="region of interest" description="Disordered" evidence="14">
    <location>
        <begin position="1"/>
        <end position="28"/>
    </location>
</feature>
<evidence type="ECO:0000256" key="5">
    <source>
        <dbReference type="ARBA" id="ARBA00022676"/>
    </source>
</evidence>
<organism evidence="18 19">
    <name type="scientific">Weissella muntiaci</name>
    <dbReference type="NCBI Taxonomy" id="2508881"/>
    <lineage>
        <taxon>Bacteria</taxon>
        <taxon>Bacillati</taxon>
        <taxon>Bacillota</taxon>
        <taxon>Bacilli</taxon>
        <taxon>Lactobacillales</taxon>
        <taxon>Lactobacillaceae</taxon>
        <taxon>Weissella</taxon>
    </lineage>
</organism>
<comment type="similarity">
    <text evidence="1">In the C-terminal section; belongs to the transpeptidase family.</text>
</comment>
<dbReference type="GO" id="GO:0008955">
    <property type="term" value="F:peptidoglycan glycosyltransferase activity"/>
    <property type="evidence" value="ECO:0007669"/>
    <property type="project" value="UniProtKB-EC"/>
</dbReference>
<keyword evidence="6" id="KW-0808">Transferase</keyword>
<feature type="region of interest" description="Disordered" evidence="14">
    <location>
        <begin position="710"/>
        <end position="751"/>
    </location>
</feature>
<comment type="catalytic activity">
    <reaction evidence="13">
        <text>[GlcNAc-(1-&gt;4)-Mur2Ac(oyl-L-Ala-gamma-D-Glu-L-Lys-D-Ala-D-Ala)](n)-di-trans,octa-cis-undecaprenyl diphosphate + beta-D-GlcNAc-(1-&gt;4)-Mur2Ac(oyl-L-Ala-gamma-D-Glu-L-Lys-D-Ala-D-Ala)-di-trans,octa-cis-undecaprenyl diphosphate = [GlcNAc-(1-&gt;4)-Mur2Ac(oyl-L-Ala-gamma-D-Glu-L-Lys-D-Ala-D-Ala)](n+1)-di-trans,octa-cis-undecaprenyl diphosphate + di-trans,octa-cis-undecaprenyl diphosphate + H(+)</text>
        <dbReference type="Rhea" id="RHEA:23708"/>
        <dbReference type="Rhea" id="RHEA-COMP:9602"/>
        <dbReference type="Rhea" id="RHEA-COMP:9603"/>
        <dbReference type="ChEBI" id="CHEBI:15378"/>
        <dbReference type="ChEBI" id="CHEBI:58405"/>
        <dbReference type="ChEBI" id="CHEBI:60033"/>
        <dbReference type="ChEBI" id="CHEBI:78435"/>
        <dbReference type="EC" id="2.4.99.28"/>
    </reaction>
</comment>
<evidence type="ECO:0000256" key="12">
    <source>
        <dbReference type="ARBA" id="ARBA00034000"/>
    </source>
</evidence>
<keyword evidence="15" id="KW-0812">Transmembrane</keyword>
<dbReference type="InterPro" id="IPR012338">
    <property type="entry name" value="Beta-lactam/transpept-like"/>
</dbReference>
<dbReference type="GO" id="GO:0008360">
    <property type="term" value="P:regulation of cell shape"/>
    <property type="evidence" value="ECO:0007669"/>
    <property type="project" value="UniProtKB-KW"/>
</dbReference>
<keyword evidence="4" id="KW-0645">Protease</keyword>
<evidence type="ECO:0000256" key="6">
    <source>
        <dbReference type="ARBA" id="ARBA00022679"/>
    </source>
</evidence>
<dbReference type="OrthoDB" id="9766909at2"/>
<dbReference type="FunFam" id="1.10.3810.10:FF:000001">
    <property type="entry name" value="Penicillin-binding protein 1A"/>
    <property type="match status" value="1"/>
</dbReference>
<comment type="similarity">
    <text evidence="2">In the N-terminal section; belongs to the glycosyltransferase 51 family.</text>
</comment>
<dbReference type="RefSeq" id="WP_148621607.1">
    <property type="nucleotide sequence ID" value="NZ_SDGZ01000003.1"/>
</dbReference>
<dbReference type="InterPro" id="IPR001264">
    <property type="entry name" value="Glyco_trans_51"/>
</dbReference>
<dbReference type="GO" id="GO:0008658">
    <property type="term" value="F:penicillin binding"/>
    <property type="evidence" value="ECO:0007669"/>
    <property type="project" value="InterPro"/>
</dbReference>
<reference evidence="18 19" key="1">
    <citation type="submission" date="2019-01" db="EMBL/GenBank/DDBJ databases">
        <title>Weissella sp. nov., a novel lactic acid bacterium isolated from animal feces.</title>
        <authorList>
            <person name="Wang L.-T."/>
        </authorList>
    </citation>
    <scope>NUCLEOTIDE SEQUENCE [LARGE SCALE GENOMIC DNA]</scope>
    <source>
        <strain evidence="18 19">8H-2</strain>
    </source>
</reference>
<gene>
    <name evidence="18" type="ORF">ESZ50_00365</name>
</gene>
<evidence type="ECO:0000256" key="7">
    <source>
        <dbReference type="ARBA" id="ARBA00022801"/>
    </source>
</evidence>
<evidence type="ECO:0000313" key="18">
    <source>
        <dbReference type="EMBL" id="TYC51021.1"/>
    </source>
</evidence>
<evidence type="ECO:0000256" key="11">
    <source>
        <dbReference type="ARBA" id="ARBA00023316"/>
    </source>
</evidence>
<evidence type="ECO:0000256" key="14">
    <source>
        <dbReference type="SAM" id="MobiDB-lite"/>
    </source>
</evidence>
<keyword evidence="5" id="KW-0328">Glycosyltransferase</keyword>
<accession>A0A6C2CA50</accession>
<evidence type="ECO:0000256" key="10">
    <source>
        <dbReference type="ARBA" id="ARBA00023268"/>
    </source>
</evidence>
<evidence type="ECO:0000256" key="9">
    <source>
        <dbReference type="ARBA" id="ARBA00022984"/>
    </source>
</evidence>
<dbReference type="Pfam" id="PF00912">
    <property type="entry name" value="Transgly"/>
    <property type="match status" value="1"/>
</dbReference>
<dbReference type="SUPFAM" id="SSF56601">
    <property type="entry name" value="beta-lactamase/transpeptidase-like"/>
    <property type="match status" value="1"/>
</dbReference>
<keyword evidence="7" id="KW-0378">Hydrolase</keyword>
<evidence type="ECO:0000256" key="3">
    <source>
        <dbReference type="ARBA" id="ARBA00022645"/>
    </source>
</evidence>
<keyword evidence="8" id="KW-0133">Cell shape</keyword>
<dbReference type="PANTHER" id="PTHR32282:SF29">
    <property type="entry name" value="PENICILLIN-BINDING PROTEIN 1A"/>
    <property type="match status" value="1"/>
</dbReference>
<dbReference type="GO" id="GO:0009252">
    <property type="term" value="P:peptidoglycan biosynthetic process"/>
    <property type="evidence" value="ECO:0007669"/>
    <property type="project" value="UniProtKB-KW"/>
</dbReference>
<dbReference type="GO" id="GO:0009002">
    <property type="term" value="F:serine-type D-Ala-D-Ala carboxypeptidase activity"/>
    <property type="evidence" value="ECO:0007669"/>
    <property type="project" value="UniProtKB-EC"/>
</dbReference>
<evidence type="ECO:0000256" key="8">
    <source>
        <dbReference type="ARBA" id="ARBA00022960"/>
    </source>
</evidence>
<evidence type="ECO:0000313" key="19">
    <source>
        <dbReference type="Proteomes" id="UP000371977"/>
    </source>
</evidence>
<dbReference type="InterPro" id="IPR036950">
    <property type="entry name" value="PBP_transglycosylase"/>
</dbReference>
<proteinExistence type="inferred from homology"/>
<evidence type="ECO:0000256" key="13">
    <source>
        <dbReference type="ARBA" id="ARBA00049902"/>
    </source>
</evidence>
<keyword evidence="11" id="KW-0961">Cell wall biogenesis/degradation</keyword>
<keyword evidence="19" id="KW-1185">Reference proteome</keyword>
<feature type="compositionally biased region" description="Basic residues" evidence="14">
    <location>
        <begin position="12"/>
        <end position="28"/>
    </location>
</feature>